<reference evidence="3" key="2">
    <citation type="submission" date="2020-05" db="EMBL/GenBank/DDBJ databases">
        <authorList>
            <person name="Kim H.-S."/>
            <person name="Proctor R.H."/>
            <person name="Brown D.W."/>
        </authorList>
    </citation>
    <scope>NUCLEOTIDE SEQUENCE</scope>
    <source>
        <strain evidence="3">NRRL 45417</strain>
    </source>
</reference>
<dbReference type="EMBL" id="JABFAI010000278">
    <property type="protein sequence ID" value="KAF4947768.1"/>
    <property type="molecule type" value="Genomic_DNA"/>
</dbReference>
<keyword evidence="4" id="KW-1185">Reference proteome</keyword>
<gene>
    <name evidence="3" type="ORF">FGADI_10162</name>
</gene>
<dbReference type="InterPro" id="IPR041679">
    <property type="entry name" value="DNA2/NAM7-like_C"/>
</dbReference>
<dbReference type="Proteomes" id="UP000604273">
    <property type="component" value="Unassembled WGS sequence"/>
</dbReference>
<proteinExistence type="predicted"/>
<dbReference type="AlphaFoldDB" id="A0A8H4SY75"/>
<accession>A0A8H4SY75</accession>
<dbReference type="OrthoDB" id="5103636at2759"/>
<sequence>MPQVEDSPEPEEVDITTKKAFGEFTTLVQIANKIMTFAEYEESQKVQGKKLTLRNDICHLMRKLCAGDTGHGSFAAIQKLLCSECSVSPIFVFGKDCPYRTDEISKSKDNPRAIACMVVWFEDFVDTVKFPADRIVAITPYRSNLWHIHAELASSTLLKDVQSATIDSYQGRENDMVVLCLAVDKSTGPCFTAQPQRLNVATTHQPYAVNLVTSRHKLFMAIFGDIKTSQAVNKFKSIQATAEGGTKTQVRSDMSDALINWFKEKNRVAHVQGDPTIDPEEESHWGGDTSMANPATQEGTRDWGNPKSDDAAGSGEHESGGTAQAWPGPGPLVASW</sequence>
<organism evidence="3 4">
    <name type="scientific">Fusarium gaditjirri</name>
    <dbReference type="NCBI Taxonomy" id="282569"/>
    <lineage>
        <taxon>Eukaryota</taxon>
        <taxon>Fungi</taxon>
        <taxon>Dikarya</taxon>
        <taxon>Ascomycota</taxon>
        <taxon>Pezizomycotina</taxon>
        <taxon>Sordariomycetes</taxon>
        <taxon>Hypocreomycetidae</taxon>
        <taxon>Hypocreales</taxon>
        <taxon>Nectriaceae</taxon>
        <taxon>Fusarium</taxon>
        <taxon>Fusarium nisikadoi species complex</taxon>
    </lineage>
</organism>
<feature type="region of interest" description="Disordered" evidence="1">
    <location>
        <begin position="270"/>
        <end position="336"/>
    </location>
</feature>
<feature type="domain" description="DNA2/NAM7 helicase-like C-terminal" evidence="2">
    <location>
        <begin position="96"/>
        <end position="213"/>
    </location>
</feature>
<protein>
    <recommendedName>
        <fullName evidence="2">DNA2/NAM7 helicase-like C-terminal domain-containing protein</fullName>
    </recommendedName>
</protein>
<evidence type="ECO:0000256" key="1">
    <source>
        <dbReference type="SAM" id="MobiDB-lite"/>
    </source>
</evidence>
<evidence type="ECO:0000313" key="4">
    <source>
        <dbReference type="Proteomes" id="UP000604273"/>
    </source>
</evidence>
<comment type="caution">
    <text evidence="3">The sequence shown here is derived from an EMBL/GenBank/DDBJ whole genome shotgun (WGS) entry which is preliminary data.</text>
</comment>
<name>A0A8H4SY75_9HYPO</name>
<feature type="compositionally biased region" description="Basic and acidic residues" evidence="1">
    <location>
        <begin position="307"/>
        <end position="319"/>
    </location>
</feature>
<reference evidence="3" key="1">
    <citation type="journal article" date="2020" name="BMC Genomics">
        <title>Correction to: Identification and distribution of gene clusters required for synthesis of sphingolipid metabolism inhibitors in diverse species of the filamentous fungus Fusarium.</title>
        <authorList>
            <person name="Kim H.S."/>
            <person name="Lohmar J.M."/>
            <person name="Busman M."/>
            <person name="Brown D.W."/>
            <person name="Naumann T.A."/>
            <person name="Divon H.H."/>
            <person name="Lysoe E."/>
            <person name="Uhlig S."/>
            <person name="Proctor R.H."/>
        </authorList>
    </citation>
    <scope>NUCLEOTIDE SEQUENCE</scope>
    <source>
        <strain evidence="3">NRRL 45417</strain>
    </source>
</reference>
<evidence type="ECO:0000313" key="3">
    <source>
        <dbReference type="EMBL" id="KAF4947768.1"/>
    </source>
</evidence>
<dbReference type="Gene3D" id="3.40.50.300">
    <property type="entry name" value="P-loop containing nucleotide triphosphate hydrolases"/>
    <property type="match status" value="1"/>
</dbReference>
<dbReference type="Pfam" id="PF13087">
    <property type="entry name" value="AAA_12"/>
    <property type="match status" value="1"/>
</dbReference>
<dbReference type="InterPro" id="IPR027417">
    <property type="entry name" value="P-loop_NTPase"/>
</dbReference>
<evidence type="ECO:0000259" key="2">
    <source>
        <dbReference type="Pfam" id="PF13087"/>
    </source>
</evidence>